<dbReference type="InterPro" id="IPR011042">
    <property type="entry name" value="6-blade_b-propeller_TolB-like"/>
</dbReference>
<comment type="caution">
    <text evidence="1">The sequence shown here is derived from an EMBL/GenBank/DDBJ whole genome shotgun (WGS) entry which is preliminary data.</text>
</comment>
<evidence type="ECO:0000313" key="1">
    <source>
        <dbReference type="EMBL" id="EEI82898.1"/>
    </source>
</evidence>
<protein>
    <recommendedName>
        <fullName evidence="3">DUF5050 domain-containing protein</fullName>
    </recommendedName>
</protein>
<evidence type="ECO:0000313" key="2">
    <source>
        <dbReference type="Proteomes" id="UP000003744"/>
    </source>
</evidence>
<dbReference type="Gene3D" id="2.120.10.30">
    <property type="entry name" value="TolB, C-terminal domain"/>
    <property type="match status" value="1"/>
</dbReference>
<dbReference type="HOGENOM" id="CLU_1529504_0_0_9"/>
<reference evidence="1 2" key="1">
    <citation type="submission" date="2009-01" db="EMBL/GenBank/DDBJ databases">
        <authorList>
            <person name="Qin X."/>
            <person name="Bachman B."/>
            <person name="Battles P."/>
            <person name="Bell A."/>
            <person name="Bess C."/>
            <person name="Bickham C."/>
            <person name="Chaboub L."/>
            <person name="Chen D."/>
            <person name="Coyle M."/>
            <person name="Deiros D.R."/>
            <person name="Dinh H."/>
            <person name="Forbes L."/>
            <person name="Fowler G."/>
            <person name="Francisco L."/>
            <person name="Fu Q."/>
            <person name="Gubbala S."/>
            <person name="Hale W."/>
            <person name="Han Y."/>
            <person name="Hemphill L."/>
            <person name="Highlander S.K."/>
            <person name="Hirani K."/>
            <person name="Hogues M."/>
            <person name="Jackson L."/>
            <person name="Jakkamsetti A."/>
            <person name="Javaid M."/>
            <person name="Jiang H."/>
            <person name="Korchina V."/>
            <person name="Kovar C."/>
            <person name="Lara F."/>
            <person name="Lee S."/>
            <person name="Mata R."/>
            <person name="Mathew T."/>
            <person name="Moen C."/>
            <person name="Morales K."/>
            <person name="Munidasa M."/>
            <person name="Nazareth L."/>
            <person name="Ngo R."/>
            <person name="Nguyen L."/>
            <person name="Okwuonu G."/>
            <person name="Ongeri F."/>
            <person name="Patil S."/>
            <person name="Petrosino J."/>
            <person name="Pham C."/>
            <person name="Pham P."/>
            <person name="Pu L.-L."/>
            <person name="Puazo M."/>
            <person name="Raj R."/>
            <person name="Reid J."/>
            <person name="Rouhana J."/>
            <person name="Saada N."/>
            <person name="Shang Y."/>
            <person name="Simmons D."/>
            <person name="Thornton R."/>
            <person name="Warren J."/>
            <person name="Weissenberger G."/>
            <person name="Zhang J."/>
            <person name="Zhang L."/>
            <person name="Zhou C."/>
            <person name="Zhu D."/>
            <person name="Muzny D."/>
            <person name="Worley K."/>
            <person name="Gibbs R."/>
        </authorList>
    </citation>
    <scope>NUCLEOTIDE SEQUENCE [LARGE SCALE GENOMIC DNA]</scope>
    <source>
        <strain evidence="1 2">ATCC 35098</strain>
    </source>
</reference>
<name>C2CHP2_9FIRM</name>
<dbReference type="Proteomes" id="UP000003744">
    <property type="component" value="Unassembled WGS sequence"/>
</dbReference>
<dbReference type="EMBL" id="ACGC01000050">
    <property type="protein sequence ID" value="EEI82898.1"/>
    <property type="molecule type" value="Genomic_DNA"/>
</dbReference>
<organism evidence="1 2">
    <name type="scientific">Anaerococcus tetradius ATCC 35098</name>
    <dbReference type="NCBI Taxonomy" id="525255"/>
    <lineage>
        <taxon>Bacteria</taxon>
        <taxon>Bacillati</taxon>
        <taxon>Bacillota</taxon>
        <taxon>Tissierellia</taxon>
        <taxon>Tissierellales</taxon>
        <taxon>Peptoniphilaceae</taxon>
        <taxon>Anaerococcus</taxon>
    </lineage>
</organism>
<accession>C2CHP2</accession>
<sequence length="175" mass="20964">MRFPTKILVYNVDNSKSWEVSGAINYMCDKQGNIYVSKDKYNLIKYDGDGKLLHDYSVKHLRNYKLDDKDNLYLIVSKSLIKYDTNNNKEWEINNTKYYCWDKEGDIYFLRETELYKYSKGEEQMVCNLKNIINTTYKITLRMDNYGNLYIENNEKLFKLIRVNDKIVTGYKIIS</sequence>
<proteinExistence type="predicted"/>
<gene>
    <name evidence="1" type="ORF">HMPREF0077_1002</name>
</gene>
<dbReference type="AlphaFoldDB" id="C2CHP2"/>
<evidence type="ECO:0008006" key="3">
    <source>
        <dbReference type="Google" id="ProtNLM"/>
    </source>
</evidence>